<reference evidence="2 3" key="1">
    <citation type="submission" date="2015-07" db="EMBL/GenBank/DDBJ databases">
        <title>Whole genome sequencing of Bosea vaviloviae isolated from cave pool.</title>
        <authorList>
            <person name="Tan N.E.H."/>
            <person name="Lee Y.P."/>
            <person name="Gan H.M."/>
            <person name="Barton H."/>
            <person name="Savka M.A."/>
        </authorList>
    </citation>
    <scope>NUCLEOTIDE SEQUENCE [LARGE SCALE GENOMIC DNA]</scope>
    <source>
        <strain evidence="2 3">SD260</strain>
    </source>
</reference>
<keyword evidence="1" id="KW-1133">Transmembrane helix</keyword>
<proteinExistence type="predicted"/>
<dbReference type="EMBL" id="LGSZ01000047">
    <property type="protein sequence ID" value="KPH80040.1"/>
    <property type="molecule type" value="Genomic_DNA"/>
</dbReference>
<dbReference type="Proteomes" id="UP000037822">
    <property type="component" value="Unassembled WGS sequence"/>
</dbReference>
<gene>
    <name evidence="2" type="ORF">AE618_16060</name>
</gene>
<keyword evidence="1" id="KW-0472">Membrane</keyword>
<keyword evidence="3" id="KW-1185">Reference proteome</keyword>
<evidence type="ECO:0000256" key="1">
    <source>
        <dbReference type="SAM" id="Phobius"/>
    </source>
</evidence>
<evidence type="ECO:0000313" key="3">
    <source>
        <dbReference type="Proteomes" id="UP000037822"/>
    </source>
</evidence>
<evidence type="ECO:0008006" key="4">
    <source>
        <dbReference type="Google" id="ProtNLM"/>
    </source>
</evidence>
<dbReference type="PATRIC" id="fig|1526658.3.peg.4587"/>
<dbReference type="OrthoDB" id="7169664at2"/>
<evidence type="ECO:0000313" key="2">
    <source>
        <dbReference type="EMBL" id="KPH80040.1"/>
    </source>
</evidence>
<accession>A0A0N1F3A0</accession>
<dbReference type="InterPro" id="IPR018666">
    <property type="entry name" value="DUF2125"/>
</dbReference>
<feature type="transmembrane region" description="Helical" evidence="1">
    <location>
        <begin position="20"/>
        <end position="41"/>
    </location>
</feature>
<protein>
    <recommendedName>
        <fullName evidence="4">DUF2125 domain-containing protein</fullName>
    </recommendedName>
</protein>
<dbReference type="Pfam" id="PF09898">
    <property type="entry name" value="DUF2125"/>
    <property type="match status" value="1"/>
</dbReference>
<sequence length="355" mass="37504">MDRHRMTDIAPRRRSSRAWLYAPFIALALVAAAWTGFWFVVRGRVIDAVDTALAKEAGLGRSWDCTNRSVGGFPFRVELRCGALSLSSARWGEAVRVQTGPALAVGQIYTPNLVIAQITGPLQATLPEGRKLDLAWSRLEASLTHNAGDPERLSLVVADPNASLTAPGLSPETWRATSLEAHLRRNPTRPAADQAVDLAIAAKGSVLPALDALMGTTEPGDVDIQATLTQTQAFRIGLNPDALEAWRNGAGQIELTKLVSIKGPARIEATGQFLIDQTHRPAGQIQASLAGIRQIAGIPVGGIAAGLGGLLGGRLSAQLPGAAPGLTALPPVVLREGRVYLGPIRLPLQPLPALY</sequence>
<dbReference type="AlphaFoldDB" id="A0A0N1F3A0"/>
<comment type="caution">
    <text evidence="2">The sequence shown here is derived from an EMBL/GenBank/DDBJ whole genome shotgun (WGS) entry which is preliminary data.</text>
</comment>
<name>A0A0N1F3A0_9HYPH</name>
<keyword evidence="1" id="KW-0812">Transmembrane</keyword>
<organism evidence="2 3">
    <name type="scientific">Bosea vaviloviae</name>
    <dbReference type="NCBI Taxonomy" id="1526658"/>
    <lineage>
        <taxon>Bacteria</taxon>
        <taxon>Pseudomonadati</taxon>
        <taxon>Pseudomonadota</taxon>
        <taxon>Alphaproteobacteria</taxon>
        <taxon>Hyphomicrobiales</taxon>
        <taxon>Boseaceae</taxon>
        <taxon>Bosea</taxon>
    </lineage>
</organism>